<dbReference type="Proteomes" id="UP000825388">
    <property type="component" value="Unassembled WGS sequence"/>
</dbReference>
<reference evidence="3" key="1">
    <citation type="submission" date="2015-12" db="EMBL/GenBank/DDBJ databases">
        <authorList>
            <person name="Bansal K."/>
            <person name="Midha S."/>
            <person name="Patil P.B."/>
        </authorList>
    </citation>
    <scope>NUCLEOTIDE SEQUENCE</scope>
    <source>
        <strain evidence="3">LMG867</strain>
    </source>
</reference>
<comment type="similarity">
    <text evidence="1">Belongs to the barstar family.</text>
</comment>
<dbReference type="InterPro" id="IPR035905">
    <property type="entry name" value="Barstar-like_sf"/>
</dbReference>
<dbReference type="Gene3D" id="3.30.370.10">
    <property type="entry name" value="Barstar-like"/>
    <property type="match status" value="1"/>
</dbReference>
<protein>
    <recommendedName>
        <fullName evidence="2">Barstar (barnase inhibitor) domain-containing protein</fullName>
    </recommendedName>
</protein>
<evidence type="ECO:0000259" key="2">
    <source>
        <dbReference type="Pfam" id="PF01337"/>
    </source>
</evidence>
<dbReference type="SUPFAM" id="SSF52038">
    <property type="entry name" value="Barstar-related"/>
    <property type="match status" value="1"/>
</dbReference>
<proteinExistence type="inferred from homology"/>
<dbReference type="Pfam" id="PF01337">
    <property type="entry name" value="Barstar"/>
    <property type="match status" value="1"/>
</dbReference>
<organism evidence="3 4">
    <name type="scientific">Xanthomonas citri pv. sesbaniae</name>
    <dbReference type="NCBI Taxonomy" id="473425"/>
    <lineage>
        <taxon>Bacteria</taxon>
        <taxon>Pseudomonadati</taxon>
        <taxon>Pseudomonadota</taxon>
        <taxon>Gammaproteobacteria</taxon>
        <taxon>Lysobacterales</taxon>
        <taxon>Lysobacteraceae</taxon>
        <taxon>Xanthomonas</taxon>
    </lineage>
</organism>
<sequence>MARTPVIRINLENVTSAAELHALLMESLDFPGWYGRNWDAFWDAITGLVEMPEQLVLDGWQQFSQRMPKDAQLICKCLEDLSEMYPRLSSTVVYA</sequence>
<dbReference type="EMBL" id="LOKL01000141">
    <property type="protein sequence ID" value="MBZ3925833.1"/>
    <property type="molecule type" value="Genomic_DNA"/>
</dbReference>
<dbReference type="InterPro" id="IPR000468">
    <property type="entry name" value="Barstar"/>
</dbReference>
<gene>
    <name evidence="3" type="ORF">Xseb_17590</name>
</gene>
<evidence type="ECO:0000313" key="3">
    <source>
        <dbReference type="EMBL" id="MBZ3925833.1"/>
    </source>
</evidence>
<comment type="caution">
    <text evidence="3">The sequence shown here is derived from an EMBL/GenBank/DDBJ whole genome shotgun (WGS) entry which is preliminary data.</text>
</comment>
<name>A0AAW4RSE1_XANCI</name>
<feature type="domain" description="Barstar (barnase inhibitor)" evidence="2">
    <location>
        <begin position="5"/>
        <end position="85"/>
    </location>
</feature>
<dbReference type="AlphaFoldDB" id="A0AAW4RSE1"/>
<evidence type="ECO:0000256" key="1">
    <source>
        <dbReference type="ARBA" id="ARBA00006845"/>
    </source>
</evidence>
<evidence type="ECO:0000313" key="4">
    <source>
        <dbReference type="Proteomes" id="UP000825388"/>
    </source>
</evidence>
<dbReference type="RefSeq" id="WP_089113309.1">
    <property type="nucleotide sequence ID" value="NZ_LOKL01000141.1"/>
</dbReference>
<dbReference type="CDD" id="cd05140">
    <property type="entry name" value="Barstar_AU1054-like"/>
    <property type="match status" value="1"/>
</dbReference>
<accession>A0AAW4RSE1</accession>